<evidence type="ECO:0000313" key="3">
    <source>
        <dbReference type="Proteomes" id="UP001147830"/>
    </source>
</evidence>
<dbReference type="AlphaFoldDB" id="A0A9X2WGK0"/>
<name>A0A9X2WGK0_9GAMM</name>
<dbReference type="EMBL" id="JAOANI010000015">
    <property type="protein sequence ID" value="MCT7359337.1"/>
    <property type="molecule type" value="Genomic_DNA"/>
</dbReference>
<dbReference type="PANTHER" id="PTHR40086">
    <property type="entry name" value="PHOSPHOTRANSFERASE YTMP-RELATED"/>
    <property type="match status" value="1"/>
</dbReference>
<dbReference type="PANTHER" id="PTHR40086:SF1">
    <property type="entry name" value="CELL CYCLE REGULATOR CCRZ"/>
    <property type="match status" value="1"/>
</dbReference>
<dbReference type="Gene3D" id="3.90.1200.10">
    <property type="match status" value="1"/>
</dbReference>
<reference evidence="2" key="1">
    <citation type="journal article" date="2022" name="Front. Microbiol.">
        <title>Genome-based taxonomic rearrangement of Oceanobacter-related bacteria including the description of Thalassolituus hydrocarbonoclasticus sp. nov. and Thalassolituus pacificus sp. nov. and emended description of the genus Thalassolituus.</title>
        <authorList>
            <person name="Dong C."/>
            <person name="Wei L."/>
            <person name="Wang J."/>
            <person name="Lai Q."/>
            <person name="Huang Z."/>
            <person name="Shao Z."/>
        </authorList>
    </citation>
    <scope>NUCLEOTIDE SEQUENCE</scope>
    <source>
        <strain evidence="2">59MF3M-4</strain>
    </source>
</reference>
<dbReference type="Gene3D" id="3.30.200.20">
    <property type="entry name" value="Phosphorylase Kinase, domain 1"/>
    <property type="match status" value="1"/>
</dbReference>
<proteinExistence type="predicted"/>
<dbReference type="InterPro" id="IPR052077">
    <property type="entry name" value="CcrZ_PhaseVar_Mediator"/>
</dbReference>
<evidence type="ECO:0000259" key="1">
    <source>
        <dbReference type="Pfam" id="PF01636"/>
    </source>
</evidence>
<sequence length="285" mass="32234">MLQQILDDWPHWQLCSEAPTLDNISPLPGGLTNHCYLLRLPEGDYVLRVEGRNSRALDINRAAELTIHHLVADQGLTPVIRFRSESGHYWIRDYVPGMPLTNPQLDLRLLLTMAQQLQQLHQLRPPAGIPKLSISEKAGHYWDIITAQFAIMDRMTAAADELLALRGPLQSLLSGAPDNQRCLCHMDPTAPNWIQTADNKLVLLDWEYAAIGHPLWDLAALLQGVDLSADDEQTLLQAYGLKHYRGWEFAKTQMSYLAALWYRAQGLWSDRELIAYLNGLKALAE</sequence>
<dbReference type="SUPFAM" id="SSF56112">
    <property type="entry name" value="Protein kinase-like (PK-like)"/>
    <property type="match status" value="1"/>
</dbReference>
<dbReference type="RefSeq" id="WP_260976201.1">
    <property type="nucleotide sequence ID" value="NZ_JAOANI010000015.1"/>
</dbReference>
<protein>
    <submittedName>
        <fullName evidence="2">Phosphotransferase family protein</fullName>
    </submittedName>
</protein>
<comment type="caution">
    <text evidence="2">The sequence shown here is derived from an EMBL/GenBank/DDBJ whole genome shotgun (WGS) entry which is preliminary data.</text>
</comment>
<dbReference type="InterPro" id="IPR002575">
    <property type="entry name" value="Aminoglycoside_PTrfase"/>
</dbReference>
<dbReference type="InterPro" id="IPR011009">
    <property type="entry name" value="Kinase-like_dom_sf"/>
</dbReference>
<dbReference type="Pfam" id="PF01636">
    <property type="entry name" value="APH"/>
    <property type="match status" value="1"/>
</dbReference>
<evidence type="ECO:0000313" key="2">
    <source>
        <dbReference type="EMBL" id="MCT7359337.1"/>
    </source>
</evidence>
<organism evidence="2 3">
    <name type="scientific">Thalassolituus pacificus</name>
    <dbReference type="NCBI Taxonomy" id="2975440"/>
    <lineage>
        <taxon>Bacteria</taxon>
        <taxon>Pseudomonadati</taxon>
        <taxon>Pseudomonadota</taxon>
        <taxon>Gammaproteobacteria</taxon>
        <taxon>Oceanospirillales</taxon>
        <taxon>Oceanospirillaceae</taxon>
        <taxon>Thalassolituus</taxon>
    </lineage>
</organism>
<gene>
    <name evidence="2" type="ORF">NYR02_09920</name>
</gene>
<dbReference type="CDD" id="cd05151">
    <property type="entry name" value="ChoK-like"/>
    <property type="match status" value="1"/>
</dbReference>
<accession>A0A9X2WGK0</accession>
<feature type="domain" description="Aminoglycoside phosphotransferase" evidence="1">
    <location>
        <begin position="24"/>
        <end position="248"/>
    </location>
</feature>
<dbReference type="Proteomes" id="UP001147830">
    <property type="component" value="Unassembled WGS sequence"/>
</dbReference>
<reference evidence="2" key="2">
    <citation type="submission" date="2022-08" db="EMBL/GenBank/DDBJ databases">
        <authorList>
            <person name="Dong C."/>
        </authorList>
    </citation>
    <scope>NUCLEOTIDE SEQUENCE</scope>
    <source>
        <strain evidence="2">59MF3M-4</strain>
    </source>
</reference>
<keyword evidence="3" id="KW-1185">Reference proteome</keyword>